<dbReference type="PANTHER" id="PTHR23065:SF11">
    <property type="entry name" value="SYNDAPIN, ISOFORM C"/>
    <property type="match status" value="1"/>
</dbReference>
<comment type="caution">
    <text evidence="5">The sequence shown here is derived from an EMBL/GenBank/DDBJ whole genome shotgun (WGS) entry which is preliminary data.</text>
</comment>
<dbReference type="Pfam" id="PF00611">
    <property type="entry name" value="FCH"/>
    <property type="match status" value="1"/>
</dbReference>
<dbReference type="GO" id="GO:0030100">
    <property type="term" value="P:regulation of endocytosis"/>
    <property type="evidence" value="ECO:0007669"/>
    <property type="project" value="TreeGrafter"/>
</dbReference>
<proteinExistence type="predicted"/>
<dbReference type="PROSITE" id="PS51741">
    <property type="entry name" value="F_BAR"/>
    <property type="match status" value="1"/>
</dbReference>
<organism evidence="5 6">
    <name type="scientific">Brachionus calyciflorus</name>
    <dbReference type="NCBI Taxonomy" id="104777"/>
    <lineage>
        <taxon>Eukaryota</taxon>
        <taxon>Metazoa</taxon>
        <taxon>Spiralia</taxon>
        <taxon>Gnathifera</taxon>
        <taxon>Rotifera</taxon>
        <taxon>Eurotatoria</taxon>
        <taxon>Monogononta</taxon>
        <taxon>Pseudotrocha</taxon>
        <taxon>Ploima</taxon>
        <taxon>Brachionidae</taxon>
        <taxon>Brachionus</taxon>
    </lineage>
</organism>
<gene>
    <name evidence="5" type="ORF">OXX778_LOCUS8696</name>
</gene>
<reference evidence="5" key="1">
    <citation type="submission" date="2021-02" db="EMBL/GenBank/DDBJ databases">
        <authorList>
            <person name="Nowell W R."/>
        </authorList>
    </citation>
    <scope>NUCLEOTIDE SEQUENCE</scope>
    <source>
        <strain evidence="5">Ploen Becks lab</strain>
    </source>
</reference>
<comment type="subcellular location">
    <subcellularLocation>
        <location evidence="1">Endomembrane system</location>
        <topology evidence="1">Peripheral membrane protein</topology>
    </subcellularLocation>
</comment>
<dbReference type="Proteomes" id="UP000663879">
    <property type="component" value="Unassembled WGS sequence"/>
</dbReference>
<feature type="compositionally biased region" description="Basic residues" evidence="3">
    <location>
        <begin position="22"/>
        <end position="32"/>
    </location>
</feature>
<feature type="domain" description="F-BAR" evidence="4">
    <location>
        <begin position="68"/>
        <end position="340"/>
    </location>
</feature>
<evidence type="ECO:0000313" key="6">
    <source>
        <dbReference type="Proteomes" id="UP000663879"/>
    </source>
</evidence>
<dbReference type="PANTHER" id="PTHR23065">
    <property type="entry name" value="PROLINE-SERINE-THREONINE PHOSPHATASE INTERACTING PROTEIN 1"/>
    <property type="match status" value="1"/>
</dbReference>
<dbReference type="InterPro" id="IPR027267">
    <property type="entry name" value="AH/BAR_dom_sf"/>
</dbReference>
<feature type="region of interest" description="Disordered" evidence="3">
    <location>
        <begin position="16"/>
        <end position="52"/>
    </location>
</feature>
<accession>A0A813W5A4</accession>
<dbReference type="GO" id="GO:0005886">
    <property type="term" value="C:plasma membrane"/>
    <property type="evidence" value="ECO:0007669"/>
    <property type="project" value="TreeGrafter"/>
</dbReference>
<feature type="compositionally biased region" description="Polar residues" evidence="3">
    <location>
        <begin position="35"/>
        <end position="52"/>
    </location>
</feature>
<dbReference type="Gene3D" id="1.20.1270.60">
    <property type="entry name" value="Arfaptin homology (AH) domain/BAR domain"/>
    <property type="match status" value="1"/>
</dbReference>
<evidence type="ECO:0000259" key="4">
    <source>
        <dbReference type="PROSITE" id="PS51741"/>
    </source>
</evidence>
<evidence type="ECO:0000313" key="5">
    <source>
        <dbReference type="EMBL" id="CAF0845862.1"/>
    </source>
</evidence>
<dbReference type="SUPFAM" id="SSF103657">
    <property type="entry name" value="BAR/IMD domain-like"/>
    <property type="match status" value="1"/>
</dbReference>
<dbReference type="InterPro" id="IPR031160">
    <property type="entry name" value="F_BAR_dom"/>
</dbReference>
<dbReference type="GO" id="GO:0097320">
    <property type="term" value="P:plasma membrane tubulation"/>
    <property type="evidence" value="ECO:0007669"/>
    <property type="project" value="TreeGrafter"/>
</dbReference>
<name>A0A813W5A4_9BILA</name>
<dbReference type="GO" id="GO:0007010">
    <property type="term" value="P:cytoskeleton organization"/>
    <property type="evidence" value="ECO:0007669"/>
    <property type="project" value="TreeGrafter"/>
</dbReference>
<dbReference type="EMBL" id="CAJNOC010001218">
    <property type="protein sequence ID" value="CAF0845862.1"/>
    <property type="molecule type" value="Genomic_DNA"/>
</dbReference>
<evidence type="ECO:0000256" key="3">
    <source>
        <dbReference type="SAM" id="MobiDB-lite"/>
    </source>
</evidence>
<keyword evidence="6" id="KW-1185">Reference proteome</keyword>
<dbReference type="GO" id="GO:0005543">
    <property type="term" value="F:phospholipid binding"/>
    <property type="evidence" value="ECO:0007669"/>
    <property type="project" value="TreeGrafter"/>
</dbReference>
<sequence length="364" mass="43351">MPFGFLKSLNCASSRSSEINKRTRKSQRRVKQKNTDTQNQPDVTQAVPNFSSFNPDSKQLERKFSIISGNEDISFWDIGNYKYTLTRCDNGHTLGAELAEMLSDRAKLEEEYAKSLKNWSKKWNNHLNKESTECEATKTGWKALLDIAEKSADVHLDMCKTLINRPVLKIKDWLKIRYEKSIINYKQTKEFENEFETAEKSWLVLNEKLRKYKKEYFDSIKDTKQSEETAKMAQSNPKYTLEQRSKLEEKVKRCKEEQERALKLYKDTLIELDLYKPRHIAKMTEVFEKTQNFEQERILFFKRTFSECQEILQNHHVNERFDEIFEEALQNINSVNPEDDLNWWSKHFGVETKPNWPVFEEYNQ</sequence>
<protein>
    <recommendedName>
        <fullName evidence="4">F-BAR domain-containing protein</fullName>
    </recommendedName>
</protein>
<dbReference type="OrthoDB" id="10255128at2759"/>
<dbReference type="SMART" id="SM00055">
    <property type="entry name" value="FCH"/>
    <property type="match status" value="1"/>
</dbReference>
<evidence type="ECO:0000256" key="2">
    <source>
        <dbReference type="PROSITE-ProRule" id="PRU01077"/>
    </source>
</evidence>
<dbReference type="FunFam" id="1.20.1270.60:FF:000009">
    <property type="entry name" value="Protein kinase C and casein kinase substrate in neurons 2"/>
    <property type="match status" value="1"/>
</dbReference>
<dbReference type="InterPro" id="IPR001060">
    <property type="entry name" value="FCH_dom"/>
</dbReference>
<evidence type="ECO:0000256" key="1">
    <source>
        <dbReference type="ARBA" id="ARBA00004184"/>
    </source>
</evidence>
<dbReference type="GO" id="GO:0005768">
    <property type="term" value="C:endosome"/>
    <property type="evidence" value="ECO:0007669"/>
    <property type="project" value="TreeGrafter"/>
</dbReference>
<dbReference type="AlphaFoldDB" id="A0A813W5A4"/>
<keyword evidence="2" id="KW-0175">Coiled coil</keyword>